<sequence>MYKSANSSTGLPTELKLGLLFPFYLRRLFERMGATYIKLGQLSGWGGYVLKEKMKRLKQRLKVWNKEHFGHTLKKVKKIEAELNKLEEETNDRQLDPQEALRRKQLQEDLWVAAQSHESILRQKARSRWIREGDCNSRYFHLLLNANRKHNSLQGIMVDRAWIDNPGQVKEAVRQFFMSRFHEPDQIRPCLDGIQFQTIDNSQNEMLVGCFLEDEVKQAVWDCGSDKSPDPNGLNFKFVKEFWHLLKPDILRFLDEFYVNGILPRGSNASFLTLIPKRDDPQMLNDYRPISLIGIMYKIVSKLLAKRLKKVMPFIIDERQSAFIPGRHMMHSVIIANEVVEEAHRNQKPCMIFKVDYEKAYDSVSWNFLLYMLRRMGFCSRWIQWIEGCLRSSSVSVLVNGSPTAEFTPQRGLRQGDPLTPLLYNIVAEGLNGLMRAATQKNLFRGVQVGANSVEISILQYADDTIFFGEATMENVRAIKVILRSFELVAGLKINFAKSSVTAIRMPDQWSQQAASLLNCSLMSIPFVYLGIPIGANPRRCQLWDPIISKVPSKVVDKLVRLQRRFLWGGGADHNKIAWIKWETVCRSKEEGGLGIKDIKNFNLALLGKWKWSLFHNDGDLWAKVLESKYGGWRSLDVASSDHTESIWWRDLKQALHHQQLASAFQNGLSWRVGCGDRIKFWEDTWINDDISLVAKYPRLYSISNQQNHVIQQLGAQSDSGWEWDFRWRRSLFDSEVTMADSFLNDIEGKTVHPCRRDEWVWKAEPSSIYSTKSAYNLLQGEIIEASADGVFAELWKLKVPKKVSVFAWRLIRDRLPTKTNLRRRQVEMSDCLCPFCMTSEESAGHLFFQCNKIIHIWWESLSWVDTITALPENPKMHFLQHTLGKPAGIGATRWRCWWLALTWTIWKQRNNLLFSNGTLNANKLLDDALFMLWSWLKNFEPHFVIHYNHWSSNLRDGFGRASVRDGWRKRKFGLRRWNCQRSWVQTQLVGLLGLKNSEIQEIPSFYKQQYAFMSMEGTATHWFYIWSQKNPDSNWESFSTALIKRFGDRYAVGEESRSQTRHHSCKASISQLKHKLHKILKSQEIILEEKRVKDEERMETHPSHIKKTEGIKEIKMWLERWMQEQDIMLEDKITNKQSIQEEINAHSPNHVNKTMEGSGSECGDNTEVHSWTRKLGRSAESLKPEKELVFFEEESVSPSSSLEPANRKSSGVDISIKGTGDAELVVEESPVKDHPISQVGKLPWARIASLFRTPIVCFIRHSPNTSQVHSISTNAVPFEEIESILRKELGKPLESVYEYIDPTPVASASIPQVHGARLKGSWEDVVIKMYMQEICGFYMMVILGFLTSDVDAKTFARDLEKELDTEIVVATTTGTATNATAVAANVVVDERQMNALFLGVVSYFRLNLLEPKDNLFGLANHRICSSPETALVL</sequence>
<accession>A0A445LSC0</accession>
<evidence type="ECO:0000313" key="3">
    <source>
        <dbReference type="EMBL" id="RZC26156.1"/>
    </source>
</evidence>
<dbReference type="Pfam" id="PF00078">
    <property type="entry name" value="RVT_1"/>
    <property type="match status" value="1"/>
</dbReference>
<dbReference type="InterPro" id="IPR026960">
    <property type="entry name" value="RVT-Znf"/>
</dbReference>
<name>A0A445LSC0_GLYSO</name>
<evidence type="ECO:0000259" key="2">
    <source>
        <dbReference type="PROSITE" id="PS50878"/>
    </source>
</evidence>
<dbReference type="Pfam" id="PF13966">
    <property type="entry name" value="zf-RVT"/>
    <property type="match status" value="1"/>
</dbReference>
<protein>
    <submittedName>
        <fullName evidence="3">LINE-1 retrotransposable element ORF2 protein</fullName>
    </submittedName>
</protein>
<dbReference type="SUPFAM" id="SSF56672">
    <property type="entry name" value="DNA/RNA polymerases"/>
    <property type="match status" value="1"/>
</dbReference>
<dbReference type="InterPro" id="IPR000477">
    <property type="entry name" value="RT_dom"/>
</dbReference>
<keyword evidence="4" id="KW-1185">Reference proteome</keyword>
<evidence type="ECO:0000313" key="4">
    <source>
        <dbReference type="Proteomes" id="UP000289340"/>
    </source>
</evidence>
<keyword evidence="1" id="KW-0175">Coiled coil</keyword>
<proteinExistence type="predicted"/>
<dbReference type="Proteomes" id="UP000289340">
    <property type="component" value="Chromosome 2"/>
</dbReference>
<feature type="coiled-coil region" evidence="1">
    <location>
        <begin position="69"/>
        <end position="96"/>
    </location>
</feature>
<dbReference type="EMBL" id="QZWG01000002">
    <property type="protein sequence ID" value="RZC26156.1"/>
    <property type="molecule type" value="Genomic_DNA"/>
</dbReference>
<gene>
    <name evidence="3" type="ORF">D0Y65_004705</name>
</gene>
<reference evidence="3 4" key="1">
    <citation type="submission" date="2018-09" db="EMBL/GenBank/DDBJ databases">
        <title>A high-quality reference genome of wild soybean provides a powerful tool to mine soybean genomes.</title>
        <authorList>
            <person name="Xie M."/>
            <person name="Chung C.Y.L."/>
            <person name="Li M.-W."/>
            <person name="Wong F.-L."/>
            <person name="Chan T.-F."/>
            <person name="Lam H.-M."/>
        </authorList>
    </citation>
    <scope>NUCLEOTIDE SEQUENCE [LARGE SCALE GENOMIC DNA]</scope>
    <source>
        <strain evidence="4">cv. W05</strain>
        <tissue evidence="3">Hypocotyl of etiolated seedlings</tissue>
    </source>
</reference>
<evidence type="ECO:0000256" key="1">
    <source>
        <dbReference type="SAM" id="Coils"/>
    </source>
</evidence>
<feature type="domain" description="Reverse transcriptase" evidence="2">
    <location>
        <begin position="256"/>
        <end position="534"/>
    </location>
</feature>
<comment type="caution">
    <text evidence="3">The sequence shown here is derived from an EMBL/GenBank/DDBJ whole genome shotgun (WGS) entry which is preliminary data.</text>
</comment>
<dbReference type="PROSITE" id="PS50878">
    <property type="entry name" value="RT_POL"/>
    <property type="match status" value="1"/>
</dbReference>
<organism evidence="3 4">
    <name type="scientific">Glycine soja</name>
    <name type="common">Wild soybean</name>
    <dbReference type="NCBI Taxonomy" id="3848"/>
    <lineage>
        <taxon>Eukaryota</taxon>
        <taxon>Viridiplantae</taxon>
        <taxon>Streptophyta</taxon>
        <taxon>Embryophyta</taxon>
        <taxon>Tracheophyta</taxon>
        <taxon>Spermatophyta</taxon>
        <taxon>Magnoliopsida</taxon>
        <taxon>eudicotyledons</taxon>
        <taxon>Gunneridae</taxon>
        <taxon>Pentapetalae</taxon>
        <taxon>rosids</taxon>
        <taxon>fabids</taxon>
        <taxon>Fabales</taxon>
        <taxon>Fabaceae</taxon>
        <taxon>Papilionoideae</taxon>
        <taxon>50 kb inversion clade</taxon>
        <taxon>NPAAA clade</taxon>
        <taxon>indigoferoid/millettioid clade</taxon>
        <taxon>Phaseoleae</taxon>
        <taxon>Glycine</taxon>
        <taxon>Glycine subgen. Soja</taxon>
    </lineage>
</organism>
<dbReference type="PANTHER" id="PTHR31635:SF196">
    <property type="entry name" value="REVERSE TRANSCRIPTASE DOMAIN-CONTAINING PROTEIN-RELATED"/>
    <property type="match status" value="1"/>
</dbReference>
<dbReference type="InterPro" id="IPR004147">
    <property type="entry name" value="ABC1_dom"/>
</dbReference>
<dbReference type="PANTHER" id="PTHR31635">
    <property type="entry name" value="REVERSE TRANSCRIPTASE DOMAIN-CONTAINING PROTEIN-RELATED"/>
    <property type="match status" value="1"/>
</dbReference>
<dbReference type="CDD" id="cd01650">
    <property type="entry name" value="RT_nLTR_like"/>
    <property type="match status" value="1"/>
</dbReference>
<dbReference type="InterPro" id="IPR043502">
    <property type="entry name" value="DNA/RNA_pol_sf"/>
</dbReference>
<dbReference type="Pfam" id="PF03109">
    <property type="entry name" value="ABC1"/>
    <property type="match status" value="1"/>
</dbReference>